<dbReference type="Proteomes" id="UP000018420">
    <property type="component" value="Unassembled WGS sequence"/>
</dbReference>
<accession>S7WIV1</accession>
<dbReference type="Gene3D" id="3.40.630.30">
    <property type="match status" value="1"/>
</dbReference>
<proteinExistence type="predicted"/>
<dbReference type="Pfam" id="PF00583">
    <property type="entry name" value="Acetyltransf_1"/>
    <property type="match status" value="1"/>
</dbReference>
<feature type="domain" description="N-acetyltransferase" evidence="1">
    <location>
        <begin position="16"/>
        <end position="185"/>
    </location>
</feature>
<dbReference type="InterPro" id="IPR016181">
    <property type="entry name" value="Acyl_CoA_acyltransferase"/>
</dbReference>
<dbReference type="eggNOG" id="COG0456">
    <property type="taxonomic scope" value="Bacteria"/>
</dbReference>
<evidence type="ECO:0000259" key="1">
    <source>
        <dbReference type="PROSITE" id="PS51186"/>
    </source>
</evidence>
<comment type="caution">
    <text evidence="2">The sequence shown here is derived from an EMBL/GenBank/DDBJ whole genome shotgun (WGS) entry which is preliminary data.</text>
</comment>
<dbReference type="AlphaFoldDB" id="S7WIV1"/>
<dbReference type="PROSITE" id="PS51186">
    <property type="entry name" value="GNAT"/>
    <property type="match status" value="1"/>
</dbReference>
<protein>
    <submittedName>
        <fullName evidence="2">Putative acetyltransferase</fullName>
    </submittedName>
</protein>
<organism evidence="2 3">
    <name type="scientific">Acinetobacter junii CIP 107470 = MTCC 11364</name>
    <dbReference type="NCBI Taxonomy" id="1217666"/>
    <lineage>
        <taxon>Bacteria</taxon>
        <taxon>Pseudomonadati</taxon>
        <taxon>Pseudomonadota</taxon>
        <taxon>Gammaproteobacteria</taxon>
        <taxon>Moraxellales</taxon>
        <taxon>Moraxellaceae</taxon>
        <taxon>Acinetobacter</taxon>
    </lineage>
</organism>
<dbReference type="EMBL" id="ASYZ01000168">
    <property type="protein sequence ID" value="EPR81727.1"/>
    <property type="molecule type" value="Genomic_DNA"/>
</dbReference>
<dbReference type="InterPro" id="IPR000182">
    <property type="entry name" value="GNAT_dom"/>
</dbReference>
<sequence length="185" mass="21623">MLSSVFYWLMIIKMYLDIRKARVEDIDRLVEVINVAYRNQFGRSWTTEKNYVKGARISKQQLISDLNNKNFELYIAQFEEKIIACIGLTLMCEFVEIGTFAIDADLQNLGIGHRMLSFAEKYIRDTYADVLNINLYVLSVRKELIEYYERRGFNRTGVVDDYPITAEVGIPLIPVSLVEMTKRIR</sequence>
<keyword evidence="2" id="KW-0808">Transferase</keyword>
<evidence type="ECO:0000313" key="3">
    <source>
        <dbReference type="Proteomes" id="UP000018420"/>
    </source>
</evidence>
<dbReference type="GO" id="GO:0016747">
    <property type="term" value="F:acyltransferase activity, transferring groups other than amino-acyl groups"/>
    <property type="evidence" value="ECO:0007669"/>
    <property type="project" value="InterPro"/>
</dbReference>
<dbReference type="PATRIC" id="fig|1330047.3.peg.2809"/>
<gene>
    <name evidence="2" type="ORF">L292_1032</name>
</gene>
<evidence type="ECO:0000313" key="2">
    <source>
        <dbReference type="EMBL" id="EPR81727.1"/>
    </source>
</evidence>
<reference evidence="2 3" key="1">
    <citation type="submission" date="2013-05" db="EMBL/GenBank/DDBJ databases">
        <title>Genome assembly of Acinetobacter junii MTCC 11364.</title>
        <authorList>
            <person name="Khatri I."/>
            <person name="Singh N.K."/>
            <person name="Subramanian S."/>
            <person name="Mayilraj S."/>
        </authorList>
    </citation>
    <scope>NUCLEOTIDE SEQUENCE [LARGE SCALE GENOMIC DNA]</scope>
    <source>
        <strain evidence="2 3">MTCC 11364</strain>
    </source>
</reference>
<dbReference type="SUPFAM" id="SSF55729">
    <property type="entry name" value="Acyl-CoA N-acyltransferases (Nat)"/>
    <property type="match status" value="1"/>
</dbReference>
<name>S7WIV1_ACIJU</name>